<dbReference type="PANTHER" id="PTHR37984">
    <property type="entry name" value="PROTEIN CBG26694"/>
    <property type="match status" value="1"/>
</dbReference>
<dbReference type="GO" id="GO:0003723">
    <property type="term" value="F:RNA binding"/>
    <property type="evidence" value="ECO:0007669"/>
    <property type="project" value="UniProtKB-KW"/>
</dbReference>
<accession>A0A9Q3QC61</accession>
<dbReference type="InterPro" id="IPR001584">
    <property type="entry name" value="Integrase_cat-core"/>
</dbReference>
<dbReference type="Proteomes" id="UP000765509">
    <property type="component" value="Unassembled WGS sequence"/>
</dbReference>
<organism evidence="3 4">
    <name type="scientific">Austropuccinia psidii MF-1</name>
    <dbReference type="NCBI Taxonomy" id="1389203"/>
    <lineage>
        <taxon>Eukaryota</taxon>
        <taxon>Fungi</taxon>
        <taxon>Dikarya</taxon>
        <taxon>Basidiomycota</taxon>
        <taxon>Pucciniomycotina</taxon>
        <taxon>Pucciniomycetes</taxon>
        <taxon>Pucciniales</taxon>
        <taxon>Sphaerophragmiaceae</taxon>
        <taxon>Austropuccinia</taxon>
    </lineage>
</organism>
<sequence>MDTALLIWNRVVSWTGIFTKIISDRDPKFTSALWTNLYQLFGTKLSFSTAYHPQTDCLAERMIQALKDMVKRFCAYGLDFNDGDGFSHAWCTLLPALQLAYKTSIHSSTNQTPSILEKGWHPKLPQDSLRKDLFSYIPQLLSLKEC</sequence>
<keyword evidence="4" id="KW-1185">Reference proteome</keyword>
<feature type="domain" description="Integrase catalytic" evidence="2">
    <location>
        <begin position="1"/>
        <end position="121"/>
    </location>
</feature>
<name>A0A9Q3QC61_9BASI</name>
<dbReference type="GO" id="GO:0005634">
    <property type="term" value="C:nucleus"/>
    <property type="evidence" value="ECO:0007669"/>
    <property type="project" value="UniProtKB-ARBA"/>
</dbReference>
<evidence type="ECO:0000259" key="2">
    <source>
        <dbReference type="PROSITE" id="PS50994"/>
    </source>
</evidence>
<dbReference type="AlphaFoldDB" id="A0A9Q3QC61"/>
<dbReference type="Gene3D" id="3.30.420.10">
    <property type="entry name" value="Ribonuclease H-like superfamily/Ribonuclease H"/>
    <property type="match status" value="1"/>
</dbReference>
<comment type="caution">
    <text evidence="3">The sequence shown here is derived from an EMBL/GenBank/DDBJ whole genome shotgun (WGS) entry which is preliminary data.</text>
</comment>
<evidence type="ECO:0000313" key="3">
    <source>
        <dbReference type="EMBL" id="MBW0593253.1"/>
    </source>
</evidence>
<dbReference type="PROSITE" id="PS50994">
    <property type="entry name" value="INTEGRASE"/>
    <property type="match status" value="1"/>
</dbReference>
<gene>
    <name evidence="3" type="ORF">O181_132968</name>
</gene>
<dbReference type="InterPro" id="IPR050951">
    <property type="entry name" value="Retrovirus_Pol_polyprotein"/>
</dbReference>
<evidence type="ECO:0000313" key="4">
    <source>
        <dbReference type="Proteomes" id="UP000765509"/>
    </source>
</evidence>
<evidence type="ECO:0000256" key="1">
    <source>
        <dbReference type="ARBA" id="ARBA00022884"/>
    </source>
</evidence>
<dbReference type="SUPFAM" id="SSF53098">
    <property type="entry name" value="Ribonuclease H-like"/>
    <property type="match status" value="1"/>
</dbReference>
<dbReference type="EMBL" id="AVOT02153277">
    <property type="protein sequence ID" value="MBW0593253.1"/>
    <property type="molecule type" value="Genomic_DNA"/>
</dbReference>
<keyword evidence="1" id="KW-0694">RNA-binding</keyword>
<dbReference type="OrthoDB" id="3158924at2759"/>
<proteinExistence type="predicted"/>
<protein>
    <recommendedName>
        <fullName evidence="2">Integrase catalytic domain-containing protein</fullName>
    </recommendedName>
</protein>
<dbReference type="InterPro" id="IPR036397">
    <property type="entry name" value="RNaseH_sf"/>
</dbReference>
<dbReference type="GO" id="GO:0015074">
    <property type="term" value="P:DNA integration"/>
    <property type="evidence" value="ECO:0007669"/>
    <property type="project" value="InterPro"/>
</dbReference>
<dbReference type="InterPro" id="IPR012337">
    <property type="entry name" value="RNaseH-like_sf"/>
</dbReference>
<reference evidence="3" key="1">
    <citation type="submission" date="2021-03" db="EMBL/GenBank/DDBJ databases">
        <title>Draft genome sequence of rust myrtle Austropuccinia psidii MF-1, a brazilian biotype.</title>
        <authorList>
            <person name="Quecine M.C."/>
            <person name="Pachon D.M.R."/>
            <person name="Bonatelli M.L."/>
            <person name="Correr F.H."/>
            <person name="Franceschini L.M."/>
            <person name="Leite T.F."/>
            <person name="Margarido G.R.A."/>
            <person name="Almeida C.A."/>
            <person name="Ferrarezi J.A."/>
            <person name="Labate C.A."/>
        </authorList>
    </citation>
    <scope>NUCLEOTIDE SEQUENCE</scope>
    <source>
        <strain evidence="3">MF-1</strain>
    </source>
</reference>
<dbReference type="PANTHER" id="PTHR37984:SF5">
    <property type="entry name" value="PROTEIN NYNRIN-LIKE"/>
    <property type="match status" value="1"/>
</dbReference>